<dbReference type="EMBL" id="NPDZ01000005">
    <property type="protein sequence ID" value="PJZ73355.1"/>
    <property type="molecule type" value="Genomic_DNA"/>
</dbReference>
<protein>
    <recommendedName>
        <fullName evidence="6">TNF family profile domain-containing protein</fullName>
    </recommendedName>
</protein>
<sequence>MSATRTYSVLILFFLPVLGLFSQFPGDGTDRKQSGTTLDGFAEVAWETTYSQVREKFLSLATNPQSDEKVEVVHEEKNKSLLVRRNGIFYQYRFYYTPKLVLESRPKQQQPEKPTDPNIDEEEHTPPGRLFSVGVSFRYLPGKDVQNKLENKYGKPIKETIDDKKLGGAVLWELTDARETPPKGGFVVQWKEAYKKQPYTRRVDYFSSKMKAQIDSEYKEYFSALEIKTLRDLIP</sequence>
<proteinExistence type="predicted"/>
<keyword evidence="4" id="KW-1185">Reference proteome</keyword>
<evidence type="ECO:0000256" key="1">
    <source>
        <dbReference type="SAM" id="MobiDB-lite"/>
    </source>
</evidence>
<reference evidence="4 5" key="1">
    <citation type="submission" date="2017-07" db="EMBL/GenBank/DDBJ databases">
        <title>Leptospira spp. isolated from tropical soils.</title>
        <authorList>
            <person name="Thibeaux R."/>
            <person name="Iraola G."/>
            <person name="Ferres I."/>
            <person name="Bierque E."/>
            <person name="Girault D."/>
            <person name="Soupe-Gilbert M.-E."/>
            <person name="Picardeau M."/>
            <person name="Goarant C."/>
        </authorList>
    </citation>
    <scope>NUCLEOTIDE SEQUENCE [LARGE SCALE GENOMIC DNA]</scope>
    <source>
        <strain evidence="3 5">FH1-B-B1</strain>
        <strain evidence="2 4">FH1-B-C1</strain>
    </source>
</reference>
<evidence type="ECO:0000313" key="3">
    <source>
        <dbReference type="EMBL" id="PJZ73355.1"/>
    </source>
</evidence>
<evidence type="ECO:0000313" key="2">
    <source>
        <dbReference type="EMBL" id="PJZ70166.1"/>
    </source>
</evidence>
<feature type="region of interest" description="Disordered" evidence="1">
    <location>
        <begin position="105"/>
        <end position="128"/>
    </location>
</feature>
<evidence type="ECO:0000313" key="4">
    <source>
        <dbReference type="Proteomes" id="UP000231962"/>
    </source>
</evidence>
<organism evidence="3 5">
    <name type="scientific">Leptospira perolatii</name>
    <dbReference type="NCBI Taxonomy" id="2023191"/>
    <lineage>
        <taxon>Bacteria</taxon>
        <taxon>Pseudomonadati</taxon>
        <taxon>Spirochaetota</taxon>
        <taxon>Spirochaetia</taxon>
        <taxon>Leptospirales</taxon>
        <taxon>Leptospiraceae</taxon>
        <taxon>Leptospira</taxon>
    </lineage>
</organism>
<evidence type="ECO:0008006" key="6">
    <source>
        <dbReference type="Google" id="ProtNLM"/>
    </source>
</evidence>
<dbReference type="Proteomes" id="UP000231962">
    <property type="component" value="Unassembled WGS sequence"/>
</dbReference>
<dbReference type="OrthoDB" id="333848at2"/>
<evidence type="ECO:0000313" key="5">
    <source>
        <dbReference type="Proteomes" id="UP000231990"/>
    </source>
</evidence>
<dbReference type="AlphaFoldDB" id="A0A2M9ZMT0"/>
<dbReference type="EMBL" id="NPDY01000005">
    <property type="protein sequence ID" value="PJZ70166.1"/>
    <property type="molecule type" value="Genomic_DNA"/>
</dbReference>
<name>A0A2M9ZMT0_9LEPT</name>
<gene>
    <name evidence="2" type="ORF">CH360_08095</name>
    <name evidence="3" type="ORF">CH373_10350</name>
</gene>
<comment type="caution">
    <text evidence="3">The sequence shown here is derived from an EMBL/GenBank/DDBJ whole genome shotgun (WGS) entry which is preliminary data.</text>
</comment>
<dbReference type="RefSeq" id="WP_100713503.1">
    <property type="nucleotide sequence ID" value="NZ_NPDY01000005.1"/>
</dbReference>
<dbReference type="Proteomes" id="UP000231990">
    <property type="component" value="Unassembled WGS sequence"/>
</dbReference>
<accession>A0A2M9ZMT0</accession>